<dbReference type="Proteomes" id="UP000784294">
    <property type="component" value="Unassembled WGS sequence"/>
</dbReference>
<reference evidence="2" key="1">
    <citation type="submission" date="2018-11" db="EMBL/GenBank/DDBJ databases">
        <authorList>
            <consortium name="Pathogen Informatics"/>
        </authorList>
    </citation>
    <scope>NUCLEOTIDE SEQUENCE</scope>
</reference>
<feature type="compositionally biased region" description="Polar residues" evidence="1">
    <location>
        <begin position="1"/>
        <end position="11"/>
    </location>
</feature>
<accession>A0A448X6K9</accession>
<proteinExistence type="predicted"/>
<evidence type="ECO:0000256" key="1">
    <source>
        <dbReference type="SAM" id="MobiDB-lite"/>
    </source>
</evidence>
<organism evidence="2 3">
    <name type="scientific">Protopolystoma xenopodis</name>
    <dbReference type="NCBI Taxonomy" id="117903"/>
    <lineage>
        <taxon>Eukaryota</taxon>
        <taxon>Metazoa</taxon>
        <taxon>Spiralia</taxon>
        <taxon>Lophotrochozoa</taxon>
        <taxon>Platyhelminthes</taxon>
        <taxon>Monogenea</taxon>
        <taxon>Polyopisthocotylea</taxon>
        <taxon>Polystomatidea</taxon>
        <taxon>Polystomatidae</taxon>
        <taxon>Protopolystoma</taxon>
    </lineage>
</organism>
<evidence type="ECO:0000313" key="3">
    <source>
        <dbReference type="Proteomes" id="UP000784294"/>
    </source>
</evidence>
<gene>
    <name evidence="2" type="ORF">PXEA_LOCUS22819</name>
</gene>
<sequence length="193" mass="20018">MSTAWFGTSSPGLAVPSNLSGPREPSALSSRAGTDIGSEQLVTEVTDASLGPAGGPTSTRPHHPVQLLRLLHRLEAMEVRADQLAGSVGQLKRQLTAPSAGLVDPASLVQENGVGPSSNVGPVVPAAGRTDVRARYMMAVKVSAPALASSLCEEMLAFEAPHDLSVMSSLPLCLFLLTRSRLALLEHSSCCSP</sequence>
<dbReference type="AlphaFoldDB" id="A0A448X6K9"/>
<dbReference type="EMBL" id="CAAALY010102652">
    <property type="protein sequence ID" value="VEL29379.1"/>
    <property type="molecule type" value="Genomic_DNA"/>
</dbReference>
<feature type="region of interest" description="Disordered" evidence="1">
    <location>
        <begin position="1"/>
        <end position="38"/>
    </location>
</feature>
<name>A0A448X6K9_9PLAT</name>
<comment type="caution">
    <text evidence="2">The sequence shown here is derived from an EMBL/GenBank/DDBJ whole genome shotgun (WGS) entry which is preliminary data.</text>
</comment>
<evidence type="ECO:0000313" key="2">
    <source>
        <dbReference type="EMBL" id="VEL29379.1"/>
    </source>
</evidence>
<protein>
    <submittedName>
        <fullName evidence="2">Uncharacterized protein</fullName>
    </submittedName>
</protein>
<keyword evidence="3" id="KW-1185">Reference proteome</keyword>